<dbReference type="GeneID" id="54990162"/>
<dbReference type="Proteomes" id="UP000241797">
    <property type="component" value="Segment"/>
</dbReference>
<dbReference type="RefSeq" id="YP_009799673.1">
    <property type="nucleotide sequence ID" value="NC_047945.1"/>
</dbReference>
<proteinExistence type="predicted"/>
<sequence length="41" mass="4553">MEAKVIIEVEEAKEILEKLDKGTPLYNKILNQVVNAKGVGK</sequence>
<evidence type="ECO:0000313" key="1">
    <source>
        <dbReference type="EMBL" id="AVP40406.1"/>
    </source>
</evidence>
<keyword evidence="2" id="KW-1185">Reference proteome</keyword>
<evidence type="ECO:0000313" key="2">
    <source>
        <dbReference type="Proteomes" id="UP000241797"/>
    </source>
</evidence>
<protein>
    <submittedName>
        <fullName evidence="1">Uncharacterized protein</fullName>
    </submittedName>
</protein>
<accession>A0A2P1MXX2</accession>
<reference evidence="1 2" key="1">
    <citation type="submission" date="2018-03" db="EMBL/GenBank/DDBJ databases">
        <title>Isolation, the biological characteristics and genomics of two new strains of lysate Staphylococcus aureus phage.</title>
        <authorList>
            <person name="Jin X."/>
            <person name="Zhang C."/>
        </authorList>
    </citation>
    <scope>NUCLEOTIDE SEQUENCE [LARGE SCALE GENOMIC DNA]</scope>
</reference>
<dbReference type="KEGG" id="vg:54990162"/>
<organism evidence="1 2">
    <name type="scientific">Staphylococcus phage phiSA_BS1</name>
    <dbReference type="NCBI Taxonomy" id="2126734"/>
    <lineage>
        <taxon>Viruses</taxon>
        <taxon>Duplodnaviria</taxon>
        <taxon>Heunggongvirae</taxon>
        <taxon>Uroviricota</taxon>
        <taxon>Caudoviricetes</taxon>
        <taxon>Herelleviridae</taxon>
        <taxon>Twortvirinae</taxon>
        <taxon>Baoshanvirus</taxon>
        <taxon>Baoshanvirus BS1</taxon>
    </lineage>
</organism>
<dbReference type="EMBL" id="MH078572">
    <property type="protein sequence ID" value="AVP40406.1"/>
    <property type="molecule type" value="Genomic_DNA"/>
</dbReference>
<name>A0A2P1MXX2_9CAUD</name>